<accession>A0A5B9W4E8</accession>
<dbReference type="Proteomes" id="UP000324233">
    <property type="component" value="Chromosome"/>
</dbReference>
<dbReference type="OrthoDB" id="6003540at2"/>
<dbReference type="PROSITE" id="PS01124">
    <property type="entry name" value="HTH_ARAC_FAMILY_2"/>
    <property type="match status" value="1"/>
</dbReference>
<keyword evidence="2" id="KW-0238">DNA-binding</keyword>
<reference evidence="5 6" key="1">
    <citation type="submission" date="2019-08" db="EMBL/GenBank/DDBJ databases">
        <title>Deep-cultivation of Planctomycetes and their phenomic and genomic characterization uncovers novel biology.</title>
        <authorList>
            <person name="Wiegand S."/>
            <person name="Jogler M."/>
            <person name="Boedeker C."/>
            <person name="Pinto D."/>
            <person name="Vollmers J."/>
            <person name="Rivas-Marin E."/>
            <person name="Kohn T."/>
            <person name="Peeters S.H."/>
            <person name="Heuer A."/>
            <person name="Rast P."/>
            <person name="Oberbeckmann S."/>
            <person name="Bunk B."/>
            <person name="Jeske O."/>
            <person name="Meyerdierks A."/>
            <person name="Storesund J.E."/>
            <person name="Kallscheuer N."/>
            <person name="Luecker S."/>
            <person name="Lage O.M."/>
            <person name="Pohl T."/>
            <person name="Merkel B.J."/>
            <person name="Hornburger P."/>
            <person name="Mueller R.-W."/>
            <person name="Bruemmer F."/>
            <person name="Labrenz M."/>
            <person name="Spormann A.M."/>
            <person name="Op den Camp H."/>
            <person name="Overmann J."/>
            <person name="Amann R."/>
            <person name="Jetten M.S.M."/>
            <person name="Mascher T."/>
            <person name="Medema M.H."/>
            <person name="Devos D.P."/>
            <person name="Kaster A.-K."/>
            <person name="Ovreas L."/>
            <person name="Rohde M."/>
            <person name="Galperin M.Y."/>
            <person name="Jogler C."/>
        </authorList>
    </citation>
    <scope>NUCLEOTIDE SEQUENCE [LARGE SCALE GENOMIC DNA]</scope>
    <source>
        <strain evidence="5 6">OJF2</strain>
    </source>
</reference>
<evidence type="ECO:0000313" key="6">
    <source>
        <dbReference type="Proteomes" id="UP000324233"/>
    </source>
</evidence>
<protein>
    <submittedName>
        <fullName evidence="5">Transcriptional regulator EutR</fullName>
    </submittedName>
</protein>
<evidence type="ECO:0000313" key="5">
    <source>
        <dbReference type="EMBL" id="QEH35493.1"/>
    </source>
</evidence>
<dbReference type="PANTHER" id="PTHR46796:SF12">
    <property type="entry name" value="HTH-TYPE DNA-BINDING TRANSCRIPTIONAL ACTIVATOR EUTR"/>
    <property type="match status" value="1"/>
</dbReference>
<dbReference type="AlphaFoldDB" id="A0A5B9W4E8"/>
<dbReference type="InterPro" id="IPR018062">
    <property type="entry name" value="HTH_AraC-typ_CS"/>
</dbReference>
<dbReference type="Gene3D" id="1.10.10.60">
    <property type="entry name" value="Homeodomain-like"/>
    <property type="match status" value="1"/>
</dbReference>
<keyword evidence="3" id="KW-0804">Transcription</keyword>
<dbReference type="GO" id="GO:0003700">
    <property type="term" value="F:DNA-binding transcription factor activity"/>
    <property type="evidence" value="ECO:0007669"/>
    <property type="project" value="InterPro"/>
</dbReference>
<keyword evidence="6" id="KW-1185">Reference proteome</keyword>
<evidence type="ECO:0000256" key="1">
    <source>
        <dbReference type="ARBA" id="ARBA00023015"/>
    </source>
</evidence>
<dbReference type="KEGG" id="agv:OJF2_40450"/>
<dbReference type="GO" id="GO:0043565">
    <property type="term" value="F:sequence-specific DNA binding"/>
    <property type="evidence" value="ECO:0007669"/>
    <property type="project" value="InterPro"/>
</dbReference>
<dbReference type="EMBL" id="CP042997">
    <property type="protein sequence ID" value="QEH35493.1"/>
    <property type="molecule type" value="Genomic_DNA"/>
</dbReference>
<dbReference type="PANTHER" id="PTHR46796">
    <property type="entry name" value="HTH-TYPE TRANSCRIPTIONAL ACTIVATOR RHAS-RELATED"/>
    <property type="match status" value="1"/>
</dbReference>
<dbReference type="InterPro" id="IPR009057">
    <property type="entry name" value="Homeodomain-like_sf"/>
</dbReference>
<dbReference type="SUPFAM" id="SSF46689">
    <property type="entry name" value="Homeodomain-like"/>
    <property type="match status" value="1"/>
</dbReference>
<dbReference type="InterPro" id="IPR018060">
    <property type="entry name" value="HTH_AraC"/>
</dbReference>
<dbReference type="PROSITE" id="PS00041">
    <property type="entry name" value="HTH_ARAC_FAMILY_1"/>
    <property type="match status" value="1"/>
</dbReference>
<sequence length="329" mass="36685">MENQRLREPVAVARPTPGVSALETDDLDRMSQAFLRWDHQFLQLSRGPFRGRIVFAELGGVQLFDLEVNQALQIRGEHAPDSFVFSPVLPSNSGALWLGRSLKPGMINISGPHLDVNHRTSRDYRHTACSVPRELLERVGVGLIGADFGRLFEVRAPEIDPAHAEALVDRWRANLNALSSPGRMRAECHGGGIQPHGLVAELVRVLAAGRVADPVRLTSRHRARIVREAVDYAESFPPGRVSTLDLCELTGVSERSLQYAFREVTGLSPKDYLKVLRLNQVRRELRAPGRDWGQIGAIACKYGFDRPGRFSADYRRQFGELPSALVKCR</sequence>
<name>A0A5B9W4E8_9BACT</name>
<feature type="domain" description="HTH araC/xylS-type" evidence="4">
    <location>
        <begin position="227"/>
        <end position="328"/>
    </location>
</feature>
<evidence type="ECO:0000256" key="3">
    <source>
        <dbReference type="ARBA" id="ARBA00023163"/>
    </source>
</evidence>
<dbReference type="RefSeq" id="WP_148595290.1">
    <property type="nucleotide sequence ID" value="NZ_CP042997.1"/>
</dbReference>
<organism evidence="5 6">
    <name type="scientific">Aquisphaera giovannonii</name>
    <dbReference type="NCBI Taxonomy" id="406548"/>
    <lineage>
        <taxon>Bacteria</taxon>
        <taxon>Pseudomonadati</taxon>
        <taxon>Planctomycetota</taxon>
        <taxon>Planctomycetia</taxon>
        <taxon>Isosphaerales</taxon>
        <taxon>Isosphaeraceae</taxon>
        <taxon>Aquisphaera</taxon>
    </lineage>
</organism>
<keyword evidence="1" id="KW-0805">Transcription regulation</keyword>
<dbReference type="Pfam" id="PF12833">
    <property type="entry name" value="HTH_18"/>
    <property type="match status" value="1"/>
</dbReference>
<evidence type="ECO:0000256" key="2">
    <source>
        <dbReference type="ARBA" id="ARBA00023125"/>
    </source>
</evidence>
<proteinExistence type="predicted"/>
<gene>
    <name evidence="5" type="ORF">OJF2_40450</name>
</gene>
<evidence type="ECO:0000259" key="4">
    <source>
        <dbReference type="PROSITE" id="PS01124"/>
    </source>
</evidence>
<dbReference type="SMART" id="SM00342">
    <property type="entry name" value="HTH_ARAC"/>
    <property type="match status" value="1"/>
</dbReference>
<dbReference type="InterPro" id="IPR050204">
    <property type="entry name" value="AraC_XylS_family_regulators"/>
</dbReference>